<reference evidence="1 2" key="1">
    <citation type="submission" date="2019-07" db="EMBL/GenBank/DDBJ databases">
        <title>Whole genome shotgun sequence of Reyranella soli NBRC 108950.</title>
        <authorList>
            <person name="Hosoyama A."/>
            <person name="Uohara A."/>
            <person name="Ohji S."/>
            <person name="Ichikawa N."/>
        </authorList>
    </citation>
    <scope>NUCLEOTIDE SEQUENCE [LARGE SCALE GENOMIC DNA]</scope>
    <source>
        <strain evidence="1 2">NBRC 108950</strain>
    </source>
</reference>
<protein>
    <recommendedName>
        <fullName evidence="3">STAS/SEC14 domain-containing protein</fullName>
    </recommendedName>
</protein>
<evidence type="ECO:0000313" key="2">
    <source>
        <dbReference type="Proteomes" id="UP000321058"/>
    </source>
</evidence>
<sequence length="121" mass="13208">MYWTIASKERLFTGVGEGEVTLADAMALLEALAGAKALSYRKLFDGRAVRSTMTGEELLAVCAKIRAYHQEGPVGALALVGTAEQTVKFARLLGALAADDRPIKLFNSLRRARAWLDLQRK</sequence>
<evidence type="ECO:0008006" key="3">
    <source>
        <dbReference type="Google" id="ProtNLM"/>
    </source>
</evidence>
<accession>A0A512NSE8</accession>
<gene>
    <name evidence="1" type="ORF">RSO01_90310</name>
</gene>
<proteinExistence type="predicted"/>
<dbReference type="RefSeq" id="WP_147157149.1">
    <property type="nucleotide sequence ID" value="NZ_BKAJ01000265.1"/>
</dbReference>
<dbReference type="Proteomes" id="UP000321058">
    <property type="component" value="Unassembled WGS sequence"/>
</dbReference>
<evidence type="ECO:0000313" key="1">
    <source>
        <dbReference type="EMBL" id="GEP61865.1"/>
    </source>
</evidence>
<dbReference type="AlphaFoldDB" id="A0A512NSE8"/>
<name>A0A512NSE8_9HYPH</name>
<organism evidence="1 2">
    <name type="scientific">Reyranella soli</name>
    <dbReference type="NCBI Taxonomy" id="1230389"/>
    <lineage>
        <taxon>Bacteria</taxon>
        <taxon>Pseudomonadati</taxon>
        <taxon>Pseudomonadota</taxon>
        <taxon>Alphaproteobacteria</taxon>
        <taxon>Hyphomicrobiales</taxon>
        <taxon>Reyranellaceae</taxon>
        <taxon>Reyranella</taxon>
    </lineage>
</organism>
<dbReference type="EMBL" id="BKAJ01000265">
    <property type="protein sequence ID" value="GEP61865.1"/>
    <property type="molecule type" value="Genomic_DNA"/>
</dbReference>
<comment type="caution">
    <text evidence="1">The sequence shown here is derived from an EMBL/GenBank/DDBJ whole genome shotgun (WGS) entry which is preliminary data.</text>
</comment>
<keyword evidence="2" id="KW-1185">Reference proteome</keyword>